<keyword evidence="5" id="KW-0812">Transmembrane</keyword>
<name>A0A066V131_9VIBR</name>
<sequence length="208" mass="23697">MENWLLISILLTSLFIVLMIFMSSRSKTARRLNLSLAVFAVLGTGVLWYLMKQDLPQPDPSESQPVTFANYQSELQSKLEQDPNQAELWFKLGSVYLEQGEFAAAVTSYDYAIRLERTPVARLFAAKATALYYANKQLMGEEVNALLKRSLELDPNDRTALMLIASDHFISMRYEQAIEVWTQLLDSNQQGLDRVSIIHSINQAKQML</sequence>
<evidence type="ECO:0000256" key="1">
    <source>
        <dbReference type="ARBA" id="ARBA00022737"/>
    </source>
</evidence>
<comment type="caution">
    <text evidence="7">The sequence shown here is derived from an EMBL/GenBank/DDBJ whole genome shotgun (WGS) entry which is preliminary data.</text>
</comment>
<organism evidence="7 8">
    <name type="scientific">Vibrio fortis</name>
    <dbReference type="NCBI Taxonomy" id="212667"/>
    <lineage>
        <taxon>Bacteria</taxon>
        <taxon>Pseudomonadati</taxon>
        <taxon>Pseudomonadota</taxon>
        <taxon>Gammaproteobacteria</taxon>
        <taxon>Vibrionales</taxon>
        <taxon>Vibrionaceae</taxon>
        <taxon>Vibrio</taxon>
    </lineage>
</organism>
<dbReference type="PANTHER" id="PTHR47870">
    <property type="entry name" value="CYTOCHROME C-TYPE BIOGENESIS PROTEIN CCMH"/>
    <property type="match status" value="1"/>
</dbReference>
<protein>
    <recommendedName>
        <fullName evidence="6">Cytochrome c-type biogenesis protein H TPR domain-containing protein</fullName>
    </recommendedName>
</protein>
<evidence type="ECO:0000313" key="8">
    <source>
        <dbReference type="Proteomes" id="UP000027219"/>
    </source>
</evidence>
<dbReference type="OrthoDB" id="9776053at2"/>
<keyword evidence="1" id="KW-0677">Repeat</keyword>
<keyword evidence="3 4" id="KW-0802">TPR repeat</keyword>
<keyword evidence="5" id="KW-1133">Transmembrane helix</keyword>
<reference evidence="7 8" key="1">
    <citation type="submission" date="2014-02" db="EMBL/GenBank/DDBJ databases">
        <title>Vibrio fortis Dalian14 Genome Sequencing.</title>
        <authorList>
            <person name="Wang Y."/>
            <person name="Song L."/>
            <person name="Liu G."/>
            <person name="Ding J."/>
        </authorList>
    </citation>
    <scope>NUCLEOTIDE SEQUENCE [LARGE SCALE GENOMIC DNA]</scope>
    <source>
        <strain evidence="7 8">Dalian14</strain>
    </source>
</reference>
<proteinExistence type="predicted"/>
<feature type="domain" description="Cytochrome c-type biogenesis protein H TPR" evidence="6">
    <location>
        <begin position="74"/>
        <end position="186"/>
    </location>
</feature>
<dbReference type="Pfam" id="PF23914">
    <property type="entry name" value="TPR_CcmH_CycH"/>
    <property type="match status" value="1"/>
</dbReference>
<dbReference type="EMBL" id="JFFR01000002">
    <property type="protein sequence ID" value="KDN30263.1"/>
    <property type="molecule type" value="Genomic_DNA"/>
</dbReference>
<feature type="transmembrane region" description="Helical" evidence="5">
    <location>
        <begin position="34"/>
        <end position="51"/>
    </location>
</feature>
<dbReference type="PROSITE" id="PS50005">
    <property type="entry name" value="TPR"/>
    <property type="match status" value="1"/>
</dbReference>
<dbReference type="Gene3D" id="1.25.40.10">
    <property type="entry name" value="Tetratricopeptide repeat domain"/>
    <property type="match status" value="1"/>
</dbReference>
<dbReference type="SUPFAM" id="SSF48452">
    <property type="entry name" value="TPR-like"/>
    <property type="match status" value="1"/>
</dbReference>
<keyword evidence="8" id="KW-1185">Reference proteome</keyword>
<dbReference type="STRING" id="212667.VFDL14_05900"/>
<evidence type="ECO:0000256" key="5">
    <source>
        <dbReference type="SAM" id="Phobius"/>
    </source>
</evidence>
<dbReference type="Proteomes" id="UP000027219">
    <property type="component" value="Unassembled WGS sequence"/>
</dbReference>
<gene>
    <name evidence="7" type="ORF">VFDL14_05900</name>
</gene>
<feature type="repeat" description="TPR" evidence="4">
    <location>
        <begin position="86"/>
        <end position="119"/>
    </location>
</feature>
<dbReference type="InterPro" id="IPR011990">
    <property type="entry name" value="TPR-like_helical_dom_sf"/>
</dbReference>
<dbReference type="InterPro" id="IPR019734">
    <property type="entry name" value="TPR_rpt"/>
</dbReference>
<dbReference type="InterPro" id="IPR056413">
    <property type="entry name" value="TPR_CcmH_CycH"/>
</dbReference>
<dbReference type="InterPro" id="IPR051263">
    <property type="entry name" value="C-type_cytochrome_biogenesis"/>
</dbReference>
<evidence type="ECO:0000259" key="6">
    <source>
        <dbReference type="Pfam" id="PF23914"/>
    </source>
</evidence>
<dbReference type="AlphaFoldDB" id="A0A066V131"/>
<evidence type="ECO:0000256" key="2">
    <source>
        <dbReference type="ARBA" id="ARBA00022748"/>
    </source>
</evidence>
<accession>A0A066V131</accession>
<keyword evidence="5" id="KW-0472">Membrane</keyword>
<dbReference type="SMART" id="SM00028">
    <property type="entry name" value="TPR"/>
    <property type="match status" value="1"/>
</dbReference>
<evidence type="ECO:0000313" key="7">
    <source>
        <dbReference type="EMBL" id="KDN30263.1"/>
    </source>
</evidence>
<evidence type="ECO:0000256" key="3">
    <source>
        <dbReference type="ARBA" id="ARBA00022803"/>
    </source>
</evidence>
<evidence type="ECO:0000256" key="4">
    <source>
        <dbReference type="PROSITE-ProRule" id="PRU00339"/>
    </source>
</evidence>
<dbReference type="PANTHER" id="PTHR47870:SF1">
    <property type="entry name" value="CYTOCHROME C-TYPE BIOGENESIS PROTEIN CCMH"/>
    <property type="match status" value="1"/>
</dbReference>
<dbReference type="GO" id="GO:0017004">
    <property type="term" value="P:cytochrome complex assembly"/>
    <property type="evidence" value="ECO:0007669"/>
    <property type="project" value="UniProtKB-KW"/>
</dbReference>
<feature type="transmembrane region" description="Helical" evidence="5">
    <location>
        <begin position="6"/>
        <end position="22"/>
    </location>
</feature>
<dbReference type="RefSeq" id="WP_032549283.1">
    <property type="nucleotide sequence ID" value="NZ_JFFR01000002.1"/>
</dbReference>
<dbReference type="PROSITE" id="PS50293">
    <property type="entry name" value="TPR_REGION"/>
    <property type="match status" value="1"/>
</dbReference>
<keyword evidence="2" id="KW-0201">Cytochrome c-type biogenesis</keyword>